<proteinExistence type="predicted"/>
<dbReference type="AlphaFoldDB" id="A0A6C0BX23"/>
<protein>
    <recommendedName>
        <fullName evidence="2">Minor capsid protein P9 transmembrane helices domain-containing protein</fullName>
    </recommendedName>
</protein>
<sequence>MSNPFWYKDPTILFRKLDILPNDKMKYNEKLNAITRLVVIMTFIGFVLTSNIKIIASGLLTIIGIVIVYHTSRRSVSFDETIDLVNKIEKEGFTGSETFEELKDDFSEPTIENPMQNLAPTKHENERRPAAPSFNPIVNTQINDVVRKQIETINKTFPKMNDKLFRDLGDEVNFDNSMRPFYTMPNTRTPNDQKSFTDFCYGDMKSGKENNEVLIDNLL</sequence>
<keyword evidence="1" id="KW-0472">Membrane</keyword>
<keyword evidence="1" id="KW-1133">Transmembrane helix</keyword>
<dbReference type="InterPro" id="IPR043915">
    <property type="entry name" value="P9_TM"/>
</dbReference>
<feature type="domain" description="Minor capsid protein P9 transmembrane helices" evidence="2">
    <location>
        <begin position="5"/>
        <end position="69"/>
    </location>
</feature>
<dbReference type="EMBL" id="MN739271">
    <property type="protein sequence ID" value="QHS96341.1"/>
    <property type="molecule type" value="Genomic_DNA"/>
</dbReference>
<keyword evidence="1" id="KW-0812">Transmembrane</keyword>
<name>A0A6C0BX23_9ZZZZ</name>
<evidence type="ECO:0000256" key="1">
    <source>
        <dbReference type="SAM" id="Phobius"/>
    </source>
</evidence>
<reference evidence="3" key="1">
    <citation type="journal article" date="2020" name="Nature">
        <title>Giant virus diversity and host interactions through global metagenomics.</title>
        <authorList>
            <person name="Schulz F."/>
            <person name="Roux S."/>
            <person name="Paez-Espino D."/>
            <person name="Jungbluth S."/>
            <person name="Walsh D.A."/>
            <person name="Denef V.J."/>
            <person name="McMahon K.D."/>
            <person name="Konstantinidis K.T."/>
            <person name="Eloe-Fadrosh E.A."/>
            <person name="Kyrpides N.C."/>
            <person name="Woyke T."/>
        </authorList>
    </citation>
    <scope>NUCLEOTIDE SEQUENCE</scope>
    <source>
        <strain evidence="3">GVMAG-M-3300020166-18</strain>
    </source>
</reference>
<dbReference type="Pfam" id="PF19066">
    <property type="entry name" value="P9_TM"/>
    <property type="match status" value="1"/>
</dbReference>
<organism evidence="3">
    <name type="scientific">viral metagenome</name>
    <dbReference type="NCBI Taxonomy" id="1070528"/>
    <lineage>
        <taxon>unclassified sequences</taxon>
        <taxon>metagenomes</taxon>
        <taxon>organismal metagenomes</taxon>
    </lineage>
</organism>
<accession>A0A6C0BX23</accession>
<evidence type="ECO:0000313" key="3">
    <source>
        <dbReference type="EMBL" id="QHS96341.1"/>
    </source>
</evidence>
<feature type="transmembrane region" description="Helical" evidence="1">
    <location>
        <begin position="54"/>
        <end position="72"/>
    </location>
</feature>
<evidence type="ECO:0000259" key="2">
    <source>
        <dbReference type="Pfam" id="PF19066"/>
    </source>
</evidence>